<dbReference type="Pfam" id="PF16410">
    <property type="entry name" value="DUF5018"/>
    <property type="match status" value="1"/>
</dbReference>
<organism evidence="2 3">
    <name type="scientific">Bacteroides faecichinchillae</name>
    <dbReference type="NCBI Taxonomy" id="871325"/>
    <lineage>
        <taxon>Bacteria</taxon>
        <taxon>Pseudomonadati</taxon>
        <taxon>Bacteroidota</taxon>
        <taxon>Bacteroidia</taxon>
        <taxon>Bacteroidales</taxon>
        <taxon>Bacteroidaceae</taxon>
        <taxon>Bacteroides</taxon>
    </lineage>
</organism>
<name>A0A1M5FTQ6_9BACE</name>
<evidence type="ECO:0000313" key="2">
    <source>
        <dbReference type="EMBL" id="SHF94551.1"/>
    </source>
</evidence>
<evidence type="ECO:0000259" key="1">
    <source>
        <dbReference type="Pfam" id="PF16410"/>
    </source>
</evidence>
<dbReference type="AlphaFoldDB" id="A0A1M5FTQ6"/>
<protein>
    <recommendedName>
        <fullName evidence="1">DUF5018 domain-containing protein</fullName>
    </recommendedName>
</protein>
<reference evidence="2 3" key="1">
    <citation type="submission" date="2016-11" db="EMBL/GenBank/DDBJ databases">
        <authorList>
            <person name="Jaros S."/>
            <person name="Januszkiewicz K."/>
            <person name="Wedrychowicz H."/>
        </authorList>
    </citation>
    <scope>NUCLEOTIDE SEQUENCE [LARGE SCALE GENOMIC DNA]</scope>
    <source>
        <strain evidence="2 3">DSM 26883</strain>
    </source>
</reference>
<evidence type="ECO:0000313" key="3">
    <source>
        <dbReference type="Proteomes" id="UP000184436"/>
    </source>
</evidence>
<proteinExistence type="predicted"/>
<dbReference type="PROSITE" id="PS51257">
    <property type="entry name" value="PROKAR_LIPOPROTEIN"/>
    <property type="match status" value="1"/>
</dbReference>
<feature type="domain" description="DUF5018" evidence="1">
    <location>
        <begin position="69"/>
        <end position="282"/>
    </location>
</feature>
<dbReference type="RefSeq" id="WP_073350411.1">
    <property type="nucleotide sequence ID" value="NZ_FQVD01000049.1"/>
</dbReference>
<dbReference type="OrthoDB" id="782383at2"/>
<dbReference type="Gene3D" id="2.60.40.2340">
    <property type="match status" value="1"/>
</dbReference>
<gene>
    <name evidence="2" type="ORF">SAMN05444349_14910</name>
</gene>
<accession>A0A1M5FTQ6</accession>
<dbReference type="STRING" id="871325.SAMN05444349_14910"/>
<sequence>MKILNSKIILGAILGCTLFLGSCEESLSEKLGREANIMISFKVTGTSGTVFNSAIGENDIKIKVSPYLDAAEELKSAVPVFYLSKGATVTPDPTEPQNFAQEGGVKYTVVSEDKSTTKEYTVTWTVSDKMPYGSGFSYAEIGTKKSFVELGYPGEVNNFNLPDSKQYGDLQMYHAYCGNYIVLLSRGYIATGNSELGIKVVDKTTLSAAGTLNLGSISLADLKMITSDYKGRCVGVVVTGNETEFFYWIKPTDVPVSVGKIGISMAPSTSDLSNNFQVAGDITGNAWITALAPRDKDGTHYRIKVSGGRLASEYSTIKTGYASNDCSQFQMISPLDDSDQPTYVVGDAEGTANAANSVHCYVNSYAGSTLNVMPALWQNTLQTWWVGTGFTVARGGGRAPVVSALPINGKSYVVVTSGTAWWHAAAVLSSDLQTLAHENLNIAYGINRAWSFGAWVDWYWDEDNEEAYLAVWFGRLGLYTYKMTCFE</sequence>
<dbReference type="Proteomes" id="UP000184436">
    <property type="component" value="Unassembled WGS sequence"/>
</dbReference>
<keyword evidence="3" id="KW-1185">Reference proteome</keyword>
<dbReference type="InterPro" id="IPR032186">
    <property type="entry name" value="DUF5018"/>
</dbReference>
<dbReference type="EMBL" id="FQVD01000049">
    <property type="protein sequence ID" value="SHF94551.1"/>
    <property type="molecule type" value="Genomic_DNA"/>
</dbReference>